<organism evidence="5 6">
    <name type="scientific">Paramecium pentaurelia</name>
    <dbReference type="NCBI Taxonomy" id="43138"/>
    <lineage>
        <taxon>Eukaryota</taxon>
        <taxon>Sar</taxon>
        <taxon>Alveolata</taxon>
        <taxon>Ciliophora</taxon>
        <taxon>Intramacronucleata</taxon>
        <taxon>Oligohymenophorea</taxon>
        <taxon>Peniculida</taxon>
        <taxon>Parameciidae</taxon>
        <taxon>Paramecium</taxon>
    </lineage>
</organism>
<dbReference type="EMBL" id="CAJJDO010000065">
    <property type="protein sequence ID" value="CAD8176770.1"/>
    <property type="molecule type" value="Genomic_DNA"/>
</dbReference>
<dbReference type="Pfam" id="PF16212">
    <property type="entry name" value="PhoLip_ATPase_C"/>
    <property type="match status" value="1"/>
</dbReference>
<dbReference type="GO" id="GO:0045332">
    <property type="term" value="P:phospholipid translocation"/>
    <property type="evidence" value="ECO:0007669"/>
    <property type="project" value="TreeGrafter"/>
</dbReference>
<protein>
    <recommendedName>
        <fullName evidence="4">P-type ATPase C-terminal domain-containing protein</fullName>
    </recommendedName>
</protein>
<dbReference type="PANTHER" id="PTHR24092">
    <property type="entry name" value="PROBABLE PHOSPHOLIPID-TRANSPORTING ATPASE"/>
    <property type="match status" value="1"/>
</dbReference>
<evidence type="ECO:0000256" key="1">
    <source>
        <dbReference type="ARBA" id="ARBA00004141"/>
    </source>
</evidence>
<keyword evidence="2" id="KW-0479">Metal-binding</keyword>
<feature type="domain" description="P-type ATPase C-terminal" evidence="4">
    <location>
        <begin position="58"/>
        <end position="158"/>
    </location>
</feature>
<dbReference type="GO" id="GO:0006890">
    <property type="term" value="P:retrograde vesicle-mediated transport, Golgi to endoplasmic reticulum"/>
    <property type="evidence" value="ECO:0007669"/>
    <property type="project" value="TreeGrafter"/>
</dbReference>
<dbReference type="GO" id="GO:0005768">
    <property type="term" value="C:endosome"/>
    <property type="evidence" value="ECO:0007669"/>
    <property type="project" value="TreeGrafter"/>
</dbReference>
<evidence type="ECO:0000259" key="4">
    <source>
        <dbReference type="Pfam" id="PF16212"/>
    </source>
</evidence>
<sequence>MIPNLKAQATELIKEHTQKIVLSIEDGGNDVAMIQVANVGVGRVGKEGKQAALATNISQLDVLLLWHGRLAYKRTSLMAQFVTHRGLLQIVFYFVAIPIYNGWLMLEYATVYTMFPVFCLIFDQDVTKEKALAYTVLQKALLKVKEQTVKTFCSVYLNLFLCCCYYGLEFDYLSKQIS</sequence>
<name>A0A8S1VHM9_9CILI</name>
<comment type="subcellular location">
    <subcellularLocation>
        <location evidence="1">Membrane</location>
        <topology evidence="1">Multi-pass membrane protein</topology>
    </subcellularLocation>
</comment>
<evidence type="ECO:0000256" key="3">
    <source>
        <dbReference type="ARBA" id="ARBA00022842"/>
    </source>
</evidence>
<gene>
    <name evidence="5" type="ORF">PPENT_87.1.T0650250</name>
</gene>
<evidence type="ECO:0000313" key="5">
    <source>
        <dbReference type="EMBL" id="CAD8176770.1"/>
    </source>
</evidence>
<dbReference type="GO" id="GO:0046872">
    <property type="term" value="F:metal ion binding"/>
    <property type="evidence" value="ECO:0007669"/>
    <property type="project" value="UniProtKB-KW"/>
</dbReference>
<evidence type="ECO:0000256" key="2">
    <source>
        <dbReference type="ARBA" id="ARBA00022723"/>
    </source>
</evidence>
<dbReference type="GO" id="GO:0006897">
    <property type="term" value="P:endocytosis"/>
    <property type="evidence" value="ECO:0007669"/>
    <property type="project" value="TreeGrafter"/>
</dbReference>
<dbReference type="InterPro" id="IPR032630">
    <property type="entry name" value="P_typ_ATPase_c"/>
</dbReference>
<dbReference type="GO" id="GO:0140326">
    <property type="term" value="F:ATPase-coupled intramembrane lipid transporter activity"/>
    <property type="evidence" value="ECO:0007669"/>
    <property type="project" value="TreeGrafter"/>
</dbReference>
<dbReference type="AlphaFoldDB" id="A0A8S1VHM9"/>
<evidence type="ECO:0000313" key="6">
    <source>
        <dbReference type="Proteomes" id="UP000689195"/>
    </source>
</evidence>
<dbReference type="GO" id="GO:0005886">
    <property type="term" value="C:plasma membrane"/>
    <property type="evidence" value="ECO:0007669"/>
    <property type="project" value="TreeGrafter"/>
</dbReference>
<keyword evidence="6" id="KW-1185">Reference proteome</keyword>
<dbReference type="GO" id="GO:0005802">
    <property type="term" value="C:trans-Golgi network"/>
    <property type="evidence" value="ECO:0007669"/>
    <property type="project" value="TreeGrafter"/>
</dbReference>
<keyword evidence="3" id="KW-0460">Magnesium</keyword>
<reference evidence="5" key="1">
    <citation type="submission" date="2021-01" db="EMBL/GenBank/DDBJ databases">
        <authorList>
            <consortium name="Genoscope - CEA"/>
            <person name="William W."/>
        </authorList>
    </citation>
    <scope>NUCLEOTIDE SEQUENCE</scope>
</reference>
<proteinExistence type="predicted"/>
<accession>A0A8S1VHM9</accession>
<dbReference type="OrthoDB" id="377733at2759"/>
<dbReference type="Proteomes" id="UP000689195">
    <property type="component" value="Unassembled WGS sequence"/>
</dbReference>
<dbReference type="PANTHER" id="PTHR24092:SF5">
    <property type="entry name" value="PHOSPHOLIPID-TRANSPORTING ATPASE"/>
    <property type="match status" value="1"/>
</dbReference>
<comment type="caution">
    <text evidence="5">The sequence shown here is derived from an EMBL/GenBank/DDBJ whole genome shotgun (WGS) entry which is preliminary data.</text>
</comment>